<feature type="transmembrane region" description="Helical" evidence="4">
    <location>
        <begin position="190"/>
        <end position="217"/>
    </location>
</feature>
<dbReference type="PANTHER" id="PTHR23537">
    <property type="match status" value="1"/>
</dbReference>
<comment type="caution">
    <text evidence="6">The sequence shown here is derived from an EMBL/GenBank/DDBJ whole genome shotgun (WGS) entry which is preliminary data.</text>
</comment>
<sequence length="384" mass="41270">MLLTIGIGRFAYTPLLPVMQEQTGLGLSRAGWLAAVIYMGYLAGALLASQITSLRAKDRFYRIAIILGVLSTLGMALSDNFWLWVFFRFLAGLSGTAGMIISAALILHWLVQHGFRGELGIHYGGVGLGVVIVTLVIESMSAYFDWREQWLGLTLLSMVLAVLAWVWLPSPDTEKPVAKQQTQDHPPSPLFFRLFLAAYCCAGVGYVVSVTFIVAIIDGLPGMEGKGGLGFLVMGLAAAAGAFLWDRVARSIGYFASLSAAALLQIAGILLPVMMPSLPFVLLGCVLFGATFIGLVSLVLTMSGHYFPTRPAKMMGKMSVAYGVAQIVGPAVTGIIAEYTGNYNAGLYMAALVMVVGLCLFILLKFLDTKEDRQIDEIAAYSAR</sequence>
<evidence type="ECO:0000256" key="1">
    <source>
        <dbReference type="ARBA" id="ARBA00022692"/>
    </source>
</evidence>
<dbReference type="Gene3D" id="1.20.1250.20">
    <property type="entry name" value="MFS general substrate transporter like domains"/>
    <property type="match status" value="1"/>
</dbReference>
<feature type="transmembrane region" description="Helical" evidence="4">
    <location>
        <begin position="150"/>
        <end position="169"/>
    </location>
</feature>
<feature type="transmembrane region" description="Helical" evidence="4">
    <location>
        <begin position="320"/>
        <end position="339"/>
    </location>
</feature>
<accession>A0ABQ0ABQ3</accession>
<dbReference type="Pfam" id="PF06779">
    <property type="entry name" value="MFS_4"/>
    <property type="match status" value="1"/>
</dbReference>
<evidence type="ECO:0000256" key="4">
    <source>
        <dbReference type="SAM" id="Phobius"/>
    </source>
</evidence>
<dbReference type="InterPro" id="IPR020846">
    <property type="entry name" value="MFS_dom"/>
</dbReference>
<dbReference type="EMBL" id="BAABWN010000009">
    <property type="protein sequence ID" value="GAA6169079.1"/>
    <property type="molecule type" value="Genomic_DNA"/>
</dbReference>
<evidence type="ECO:0000256" key="2">
    <source>
        <dbReference type="ARBA" id="ARBA00022989"/>
    </source>
</evidence>
<reference evidence="6 7" key="1">
    <citation type="submission" date="2024-04" db="EMBL/GenBank/DDBJ databases">
        <title>Draft genome sequence of Sessilibacter corallicola NBRC 116591.</title>
        <authorList>
            <person name="Miyakawa T."/>
            <person name="Kusuya Y."/>
            <person name="Miura T."/>
        </authorList>
    </citation>
    <scope>NUCLEOTIDE SEQUENCE [LARGE SCALE GENOMIC DNA]</scope>
    <source>
        <strain evidence="6 7">KU-00831-HH</strain>
    </source>
</reference>
<feature type="transmembrane region" description="Helical" evidence="4">
    <location>
        <begin position="345"/>
        <end position="364"/>
    </location>
</feature>
<evidence type="ECO:0000259" key="5">
    <source>
        <dbReference type="PROSITE" id="PS50850"/>
    </source>
</evidence>
<feature type="transmembrane region" description="Helical" evidence="4">
    <location>
        <begin position="252"/>
        <end position="274"/>
    </location>
</feature>
<proteinExistence type="predicted"/>
<dbReference type="InterPro" id="IPR010645">
    <property type="entry name" value="MFS_4"/>
</dbReference>
<evidence type="ECO:0000313" key="7">
    <source>
        <dbReference type="Proteomes" id="UP001465153"/>
    </source>
</evidence>
<evidence type="ECO:0000313" key="6">
    <source>
        <dbReference type="EMBL" id="GAA6169079.1"/>
    </source>
</evidence>
<feature type="domain" description="Major facilitator superfamily (MFS) profile" evidence="5">
    <location>
        <begin position="1"/>
        <end position="369"/>
    </location>
</feature>
<keyword evidence="7" id="KW-1185">Reference proteome</keyword>
<feature type="transmembrane region" description="Helical" evidence="4">
    <location>
        <begin position="30"/>
        <end position="48"/>
    </location>
</feature>
<feature type="transmembrane region" description="Helical" evidence="4">
    <location>
        <begin position="123"/>
        <end position="144"/>
    </location>
</feature>
<keyword evidence="2 4" id="KW-1133">Transmembrane helix</keyword>
<dbReference type="Proteomes" id="UP001465153">
    <property type="component" value="Unassembled WGS sequence"/>
</dbReference>
<feature type="transmembrane region" description="Helical" evidence="4">
    <location>
        <begin position="89"/>
        <end position="111"/>
    </location>
</feature>
<feature type="transmembrane region" description="Helical" evidence="4">
    <location>
        <begin position="60"/>
        <end position="77"/>
    </location>
</feature>
<dbReference type="InterPro" id="IPR036259">
    <property type="entry name" value="MFS_trans_sf"/>
</dbReference>
<dbReference type="PANTHER" id="PTHR23537:SF1">
    <property type="entry name" value="SUGAR TRANSPORTER"/>
    <property type="match status" value="1"/>
</dbReference>
<name>A0ABQ0ABQ3_9GAMM</name>
<dbReference type="SUPFAM" id="SSF103473">
    <property type="entry name" value="MFS general substrate transporter"/>
    <property type="match status" value="1"/>
</dbReference>
<keyword evidence="3 4" id="KW-0472">Membrane</keyword>
<keyword evidence="1 4" id="KW-0812">Transmembrane</keyword>
<feature type="transmembrane region" description="Helical" evidence="4">
    <location>
        <begin position="280"/>
        <end position="300"/>
    </location>
</feature>
<gene>
    <name evidence="6" type="ORF">NBRC116591_28900</name>
</gene>
<dbReference type="PROSITE" id="PS50850">
    <property type="entry name" value="MFS"/>
    <property type="match status" value="1"/>
</dbReference>
<evidence type="ECO:0000256" key="3">
    <source>
        <dbReference type="ARBA" id="ARBA00023136"/>
    </source>
</evidence>
<protein>
    <submittedName>
        <fullName evidence="6">MFS transporter</fullName>
    </submittedName>
</protein>
<organism evidence="6 7">
    <name type="scientific">Sessilibacter corallicola</name>
    <dbReference type="NCBI Taxonomy" id="2904075"/>
    <lineage>
        <taxon>Bacteria</taxon>
        <taxon>Pseudomonadati</taxon>
        <taxon>Pseudomonadota</taxon>
        <taxon>Gammaproteobacteria</taxon>
        <taxon>Cellvibrionales</taxon>
        <taxon>Cellvibrionaceae</taxon>
        <taxon>Sessilibacter</taxon>
    </lineage>
</organism>
<feature type="transmembrane region" description="Helical" evidence="4">
    <location>
        <begin position="229"/>
        <end position="245"/>
    </location>
</feature>